<dbReference type="Gene3D" id="3.40.50.300">
    <property type="entry name" value="P-loop containing nucleotide triphosphate hydrolases"/>
    <property type="match status" value="1"/>
</dbReference>
<evidence type="ECO:0000259" key="2">
    <source>
        <dbReference type="Pfam" id="PF17288"/>
    </source>
</evidence>
<dbReference type="RefSeq" id="WP_281044219.1">
    <property type="nucleotide sequence ID" value="NZ_JARYGZ010000001.1"/>
</dbReference>
<dbReference type="PANTHER" id="PTHR39184:SF1">
    <property type="entry name" value="PBSX PHAGE TERMINASE LARGE SUBUNIT"/>
    <property type="match status" value="1"/>
</dbReference>
<dbReference type="EMBL" id="JARYGZ010000001">
    <property type="protein sequence ID" value="MDH7638947.1"/>
    <property type="molecule type" value="Genomic_DNA"/>
</dbReference>
<feature type="domain" description="Phage terminase large subunit C-terminal" evidence="2">
    <location>
        <begin position="243"/>
        <end position="384"/>
    </location>
</feature>
<evidence type="ECO:0000259" key="1">
    <source>
        <dbReference type="Pfam" id="PF04466"/>
    </source>
</evidence>
<gene>
    <name evidence="3" type="ORF">QGN17_09415</name>
</gene>
<dbReference type="Proteomes" id="UP001160625">
    <property type="component" value="Unassembled WGS sequence"/>
</dbReference>
<dbReference type="Pfam" id="PF17288">
    <property type="entry name" value="Terminase_3C"/>
    <property type="match status" value="1"/>
</dbReference>
<comment type="caution">
    <text evidence="3">The sequence shown here is derived from an EMBL/GenBank/DDBJ whole genome shotgun (WGS) entry which is preliminary data.</text>
</comment>
<sequence length="412" mass="46315">MQQNSVDIPDWAEVLWKKDARHIALWGGRGGAKSRSIATAMIIQAAQEHHRVLCAREVQKSIKDSVKRLLDDEIDRLGLSAAFTSTESEIRGPNGSLFIFTGLKGNAANVKSIEGVTDCWIEEAQSVSQDSINTLVPTIRAEGSRLIWSWNPDLETDPVDVMFRGENGAPPRSVVMNVNYDRNPWFPAELAEQMEFDRSRDIDKYNHIWLGQYRRNSEARVFKNWCVEPFEAETGAEFRLGADFGFSIDPSCAVRCYIQGRTIFVDYEAYGLGVEIVNLSNLFMSIPDAERYWMTADSARPETISHLRKHGFPNIQPALKGARSLEEGVEFLKSYDIVVHPRCQHLIDELTLYSFKVDSLTGQVTSVLEDKNNHLIDALRYAVEGARRALSGRPKTVSVSIPGMTSAFARRA</sequence>
<dbReference type="NCBIfam" id="TIGR01547">
    <property type="entry name" value="phage_term_2"/>
    <property type="match status" value="1"/>
</dbReference>
<organism evidence="3 4">
    <name type="scientific">Sphingomonas oryzagri</name>
    <dbReference type="NCBI Taxonomy" id="3042314"/>
    <lineage>
        <taxon>Bacteria</taxon>
        <taxon>Pseudomonadati</taxon>
        <taxon>Pseudomonadota</taxon>
        <taxon>Alphaproteobacteria</taxon>
        <taxon>Sphingomonadales</taxon>
        <taxon>Sphingomonadaceae</taxon>
        <taxon>Sphingomonas</taxon>
    </lineage>
</organism>
<reference evidence="3" key="1">
    <citation type="submission" date="2023-04" db="EMBL/GenBank/DDBJ databases">
        <title>Sphingomonas sp. MAHUQ-71 isolated from rice field.</title>
        <authorList>
            <person name="Huq M.A."/>
        </authorList>
    </citation>
    <scope>NUCLEOTIDE SEQUENCE</scope>
    <source>
        <strain evidence="3">MAHUQ-71</strain>
    </source>
</reference>
<dbReference type="Pfam" id="PF04466">
    <property type="entry name" value="Terminase_3"/>
    <property type="match status" value="1"/>
</dbReference>
<evidence type="ECO:0000313" key="3">
    <source>
        <dbReference type="EMBL" id="MDH7638947.1"/>
    </source>
</evidence>
<proteinExistence type="predicted"/>
<evidence type="ECO:0000313" key="4">
    <source>
        <dbReference type="Proteomes" id="UP001160625"/>
    </source>
</evidence>
<dbReference type="InterPro" id="IPR035412">
    <property type="entry name" value="Terminase_L_N"/>
</dbReference>
<keyword evidence="4" id="KW-1185">Reference proteome</keyword>
<dbReference type="Gene3D" id="3.30.420.280">
    <property type="match status" value="1"/>
</dbReference>
<dbReference type="InterPro" id="IPR052380">
    <property type="entry name" value="Viral_DNA_packaging_terminase"/>
</dbReference>
<name>A0ABT6N134_9SPHN</name>
<accession>A0ABT6N134</accession>
<protein>
    <submittedName>
        <fullName evidence="3">PBSX family phage terminase large subunit</fullName>
    </submittedName>
</protein>
<feature type="domain" description="Phage terminase large subunit N-terminal" evidence="1">
    <location>
        <begin position="21"/>
        <end position="211"/>
    </location>
</feature>
<dbReference type="PANTHER" id="PTHR39184">
    <property type="match status" value="1"/>
</dbReference>
<dbReference type="InterPro" id="IPR035413">
    <property type="entry name" value="Terminase_L_C"/>
</dbReference>
<dbReference type="InterPro" id="IPR027417">
    <property type="entry name" value="P-loop_NTPase"/>
</dbReference>
<dbReference type="InterPro" id="IPR006437">
    <property type="entry name" value="Phage_terminase_lsu"/>
</dbReference>